<evidence type="ECO:0000256" key="1">
    <source>
        <dbReference type="SAM" id="SignalP"/>
    </source>
</evidence>
<dbReference type="AlphaFoldDB" id="A0AAW1URS8"/>
<evidence type="ECO:0000313" key="2">
    <source>
        <dbReference type="EMBL" id="KAK9885518.1"/>
    </source>
</evidence>
<accession>A0AAW1URS8</accession>
<evidence type="ECO:0000313" key="3">
    <source>
        <dbReference type="Proteomes" id="UP001431783"/>
    </source>
</evidence>
<dbReference type="Proteomes" id="UP001431783">
    <property type="component" value="Unassembled WGS sequence"/>
</dbReference>
<protein>
    <submittedName>
        <fullName evidence="2">Uncharacterized protein</fullName>
    </submittedName>
</protein>
<keyword evidence="3" id="KW-1185">Reference proteome</keyword>
<proteinExistence type="predicted"/>
<reference evidence="2 3" key="1">
    <citation type="submission" date="2023-03" db="EMBL/GenBank/DDBJ databases">
        <title>Genome insight into feeding habits of ladybird beetles.</title>
        <authorList>
            <person name="Li H.-S."/>
            <person name="Huang Y.-H."/>
            <person name="Pang H."/>
        </authorList>
    </citation>
    <scope>NUCLEOTIDE SEQUENCE [LARGE SCALE GENOMIC DNA]</scope>
    <source>
        <strain evidence="2">SYSU_2023b</strain>
        <tissue evidence="2">Whole body</tissue>
    </source>
</reference>
<name>A0AAW1URS8_9CUCU</name>
<comment type="caution">
    <text evidence="2">The sequence shown here is derived from an EMBL/GenBank/DDBJ whole genome shotgun (WGS) entry which is preliminary data.</text>
</comment>
<feature type="chain" id="PRO_5043329468" evidence="1">
    <location>
        <begin position="22"/>
        <end position="129"/>
    </location>
</feature>
<keyword evidence="1" id="KW-0732">Signal</keyword>
<gene>
    <name evidence="2" type="ORF">WA026_011011</name>
</gene>
<dbReference type="EMBL" id="JARQZJ010000095">
    <property type="protein sequence ID" value="KAK9885518.1"/>
    <property type="molecule type" value="Genomic_DNA"/>
</dbReference>
<sequence>MSPLFISFLILQLYVIENISSKSIVQRSNISWEEWITLEANENDRYQYQPKNKKMPKSLWHTPTNTNCNTSNCMEMIKVDQQKHFKFLLEILNRRFGEDTQVKEGHENPGPIRINISLRQEFITEVYDE</sequence>
<organism evidence="2 3">
    <name type="scientific">Henosepilachna vigintioctopunctata</name>
    <dbReference type="NCBI Taxonomy" id="420089"/>
    <lineage>
        <taxon>Eukaryota</taxon>
        <taxon>Metazoa</taxon>
        <taxon>Ecdysozoa</taxon>
        <taxon>Arthropoda</taxon>
        <taxon>Hexapoda</taxon>
        <taxon>Insecta</taxon>
        <taxon>Pterygota</taxon>
        <taxon>Neoptera</taxon>
        <taxon>Endopterygota</taxon>
        <taxon>Coleoptera</taxon>
        <taxon>Polyphaga</taxon>
        <taxon>Cucujiformia</taxon>
        <taxon>Coccinelloidea</taxon>
        <taxon>Coccinellidae</taxon>
        <taxon>Epilachninae</taxon>
        <taxon>Epilachnini</taxon>
        <taxon>Henosepilachna</taxon>
    </lineage>
</organism>
<feature type="signal peptide" evidence="1">
    <location>
        <begin position="1"/>
        <end position="21"/>
    </location>
</feature>